<keyword evidence="5 7" id="KW-1133">Transmembrane helix</keyword>
<dbReference type="Pfam" id="PF01478">
    <property type="entry name" value="Peptidase_A24"/>
    <property type="match status" value="1"/>
</dbReference>
<feature type="transmembrane region" description="Helical" evidence="7">
    <location>
        <begin position="158"/>
        <end position="180"/>
    </location>
</feature>
<feature type="domain" description="Prepilin type IV endopeptidase peptidase" evidence="8">
    <location>
        <begin position="112"/>
        <end position="223"/>
    </location>
</feature>
<sequence length="267" mass="27493">MHPASMIVLLVVITLLGLAVGSFLNVVIHRVPRGESVVSPPSRCPACAAPIRPWHNVPVVSWLALRGRCAGCGTRISVRYPLVELATGGVFAALAVRLAATDQLGAVPAMAYFAALGIALAMIDIDVRRLPNALVLPSYPVVALLLVAASAVHGDWSALGRAGLGAAALFAFFLAVALLYPGGMGMGDVKLAGLLGGVLAYLSWSTVIIGTFTGFLLGALLGVAVMLVRRGERRTAVPFGPFMIAGGLLAVFAAAPLADLYLSMLSA</sequence>
<evidence type="ECO:0000256" key="1">
    <source>
        <dbReference type="ARBA" id="ARBA00004651"/>
    </source>
</evidence>
<keyword evidence="4 7" id="KW-0812">Transmembrane</keyword>
<keyword evidence="3" id="KW-1003">Cell membrane</keyword>
<evidence type="ECO:0000259" key="8">
    <source>
        <dbReference type="Pfam" id="PF01478"/>
    </source>
</evidence>
<dbReference type="InterPro" id="IPR050882">
    <property type="entry name" value="Prepilin_peptidase/N-MTase"/>
</dbReference>
<dbReference type="PANTHER" id="PTHR30487:SF0">
    <property type="entry name" value="PREPILIN LEADER PEPTIDASE_N-METHYLTRANSFERASE-RELATED"/>
    <property type="match status" value="1"/>
</dbReference>
<feature type="transmembrane region" description="Helical" evidence="7">
    <location>
        <begin position="6"/>
        <end position="28"/>
    </location>
</feature>
<evidence type="ECO:0000313" key="10">
    <source>
        <dbReference type="EMBL" id="GAA1770919.1"/>
    </source>
</evidence>
<gene>
    <name evidence="10" type="ORF">GCM10009681_47980</name>
</gene>
<dbReference type="Proteomes" id="UP001500655">
    <property type="component" value="Unassembled WGS sequence"/>
</dbReference>
<dbReference type="RefSeq" id="WP_344086318.1">
    <property type="nucleotide sequence ID" value="NZ_BAAALS010000029.1"/>
</dbReference>
<dbReference type="Pfam" id="PF06750">
    <property type="entry name" value="A24_N_bact"/>
    <property type="match status" value="1"/>
</dbReference>
<feature type="transmembrane region" description="Helical" evidence="7">
    <location>
        <begin position="201"/>
        <end position="227"/>
    </location>
</feature>
<evidence type="ECO:0000259" key="9">
    <source>
        <dbReference type="Pfam" id="PF06750"/>
    </source>
</evidence>
<comment type="similarity">
    <text evidence="2">Belongs to the peptidase A24 family.</text>
</comment>
<evidence type="ECO:0000256" key="4">
    <source>
        <dbReference type="ARBA" id="ARBA00022692"/>
    </source>
</evidence>
<dbReference type="PANTHER" id="PTHR30487">
    <property type="entry name" value="TYPE 4 PREPILIN-LIKE PROTEINS LEADER PEPTIDE-PROCESSING ENZYME"/>
    <property type="match status" value="1"/>
</dbReference>
<feature type="transmembrane region" description="Helical" evidence="7">
    <location>
        <begin position="239"/>
        <end position="262"/>
    </location>
</feature>
<keyword evidence="11" id="KW-1185">Reference proteome</keyword>
<keyword evidence="6 7" id="KW-0472">Membrane</keyword>
<feature type="transmembrane region" description="Helical" evidence="7">
    <location>
        <begin position="106"/>
        <end position="123"/>
    </location>
</feature>
<reference evidence="11" key="1">
    <citation type="journal article" date="2019" name="Int. J. Syst. Evol. Microbiol.">
        <title>The Global Catalogue of Microorganisms (GCM) 10K type strain sequencing project: providing services to taxonomists for standard genome sequencing and annotation.</title>
        <authorList>
            <consortium name="The Broad Institute Genomics Platform"/>
            <consortium name="The Broad Institute Genome Sequencing Center for Infectious Disease"/>
            <person name="Wu L."/>
            <person name="Ma J."/>
        </authorList>
    </citation>
    <scope>NUCLEOTIDE SEQUENCE [LARGE SCALE GENOMIC DNA]</scope>
    <source>
        <strain evidence="11">JCM 13249</strain>
    </source>
</reference>
<feature type="domain" description="Prepilin peptidase A24 N-terminal" evidence="9">
    <location>
        <begin position="15"/>
        <end position="97"/>
    </location>
</feature>
<dbReference type="InterPro" id="IPR010627">
    <property type="entry name" value="Prepilin_pept_A24_N"/>
</dbReference>
<protein>
    <submittedName>
        <fullName evidence="10">A24 family peptidase</fullName>
    </submittedName>
</protein>
<evidence type="ECO:0000256" key="7">
    <source>
        <dbReference type="SAM" id="Phobius"/>
    </source>
</evidence>
<organism evidence="10 11">
    <name type="scientific">Luedemannella helvata</name>
    <dbReference type="NCBI Taxonomy" id="349315"/>
    <lineage>
        <taxon>Bacteria</taxon>
        <taxon>Bacillati</taxon>
        <taxon>Actinomycetota</taxon>
        <taxon>Actinomycetes</taxon>
        <taxon>Micromonosporales</taxon>
        <taxon>Micromonosporaceae</taxon>
        <taxon>Luedemannella</taxon>
    </lineage>
</organism>
<evidence type="ECO:0000256" key="6">
    <source>
        <dbReference type="ARBA" id="ARBA00023136"/>
    </source>
</evidence>
<name>A0ABP4X8T4_9ACTN</name>
<comment type="subcellular location">
    <subcellularLocation>
        <location evidence="1">Cell membrane</location>
        <topology evidence="1">Multi-pass membrane protein</topology>
    </subcellularLocation>
</comment>
<dbReference type="EMBL" id="BAAALS010000029">
    <property type="protein sequence ID" value="GAA1770919.1"/>
    <property type="molecule type" value="Genomic_DNA"/>
</dbReference>
<dbReference type="InterPro" id="IPR000045">
    <property type="entry name" value="Prepilin_IV_endopep_pep"/>
</dbReference>
<evidence type="ECO:0000256" key="2">
    <source>
        <dbReference type="ARBA" id="ARBA00005801"/>
    </source>
</evidence>
<dbReference type="Gene3D" id="1.20.120.1220">
    <property type="match status" value="1"/>
</dbReference>
<comment type="caution">
    <text evidence="10">The sequence shown here is derived from an EMBL/GenBank/DDBJ whole genome shotgun (WGS) entry which is preliminary data.</text>
</comment>
<feature type="transmembrane region" description="Helical" evidence="7">
    <location>
        <begin position="130"/>
        <end position="152"/>
    </location>
</feature>
<evidence type="ECO:0000313" key="11">
    <source>
        <dbReference type="Proteomes" id="UP001500655"/>
    </source>
</evidence>
<proteinExistence type="inferred from homology"/>
<evidence type="ECO:0000256" key="5">
    <source>
        <dbReference type="ARBA" id="ARBA00022989"/>
    </source>
</evidence>
<evidence type="ECO:0000256" key="3">
    <source>
        <dbReference type="ARBA" id="ARBA00022475"/>
    </source>
</evidence>
<accession>A0ABP4X8T4</accession>